<evidence type="ECO:0000313" key="3">
    <source>
        <dbReference type="EMBL" id="MTW10884.1"/>
    </source>
</evidence>
<dbReference type="Proteomes" id="UP000472320">
    <property type="component" value="Unassembled WGS sequence"/>
</dbReference>
<dbReference type="NCBIfam" id="NF033554">
    <property type="entry name" value="floc_PepA"/>
    <property type="match status" value="1"/>
</dbReference>
<sequence length="273" mass="28720">MQILTSRVRHLTACLAIGLGVLAAGNAAAAPIFWVNPNSNNLATQGTSFQADAMNGFSSARIVYTGVGTDYTNDGYIFFNGFSLNANSISTSDSRVNFDYGLYATFHQDVTCTGILGPGVTCTTNALSLQLWADPDNDNVYNSATLGSDASITMNGSQVQLAYTTAALNTTAGIDNLGGVYQNITMTWFLTTEGKDYFFDPDPFFTAAFSANNNTSQGVVCDGGPLCAGAHVIAINQVSSIIDFNGQVPEPGVLGLLGIGLLGMAGVYRRKQH</sequence>
<dbReference type="RefSeq" id="WP_155453821.1">
    <property type="nucleotide sequence ID" value="NZ_WNKX01000006.1"/>
</dbReference>
<accession>A0A6L6QFM7</accession>
<feature type="signal peptide" evidence="1">
    <location>
        <begin position="1"/>
        <end position="29"/>
    </location>
</feature>
<comment type="caution">
    <text evidence="3">The sequence shown here is derived from an EMBL/GenBank/DDBJ whole genome shotgun (WGS) entry which is preliminary data.</text>
</comment>
<dbReference type="EMBL" id="WNKX01000006">
    <property type="protein sequence ID" value="MTW10884.1"/>
    <property type="molecule type" value="Genomic_DNA"/>
</dbReference>
<evidence type="ECO:0000256" key="1">
    <source>
        <dbReference type="SAM" id="SignalP"/>
    </source>
</evidence>
<dbReference type="NCBIfam" id="TIGR02595">
    <property type="entry name" value="PEP_CTERM"/>
    <property type="match status" value="1"/>
</dbReference>
<dbReference type="InterPro" id="IPR013424">
    <property type="entry name" value="Ice-binding_C"/>
</dbReference>
<keyword evidence="4" id="KW-1185">Reference proteome</keyword>
<protein>
    <submittedName>
        <fullName evidence="3">Flocculation-associated PEP-CTERM protein PepA</fullName>
    </submittedName>
</protein>
<reference evidence="3 4" key="1">
    <citation type="submission" date="2019-11" db="EMBL/GenBank/DDBJ databases">
        <title>Type strains purchased from KCTC, JCM and DSMZ.</title>
        <authorList>
            <person name="Lu H."/>
        </authorList>
    </citation>
    <scope>NUCLEOTIDE SEQUENCE [LARGE SCALE GENOMIC DNA]</scope>
    <source>
        <strain evidence="3 4">JCM 31587</strain>
    </source>
</reference>
<dbReference type="Pfam" id="PF07589">
    <property type="entry name" value="PEP-CTERM"/>
    <property type="match status" value="1"/>
</dbReference>
<dbReference type="AlphaFoldDB" id="A0A6L6QFM7"/>
<feature type="domain" description="Ice-binding protein C-terminal" evidence="2">
    <location>
        <begin position="247"/>
        <end position="270"/>
    </location>
</feature>
<organism evidence="3 4">
    <name type="scientific">Massilia eburnea</name>
    <dbReference type="NCBI Taxonomy" id="1776165"/>
    <lineage>
        <taxon>Bacteria</taxon>
        <taxon>Pseudomonadati</taxon>
        <taxon>Pseudomonadota</taxon>
        <taxon>Betaproteobacteria</taxon>
        <taxon>Burkholderiales</taxon>
        <taxon>Oxalobacteraceae</taxon>
        <taxon>Telluria group</taxon>
        <taxon>Massilia</taxon>
    </lineage>
</organism>
<evidence type="ECO:0000313" key="4">
    <source>
        <dbReference type="Proteomes" id="UP000472320"/>
    </source>
</evidence>
<proteinExistence type="predicted"/>
<name>A0A6L6QFM7_9BURK</name>
<feature type="chain" id="PRO_5026808731" evidence="1">
    <location>
        <begin position="30"/>
        <end position="273"/>
    </location>
</feature>
<evidence type="ECO:0000259" key="2">
    <source>
        <dbReference type="Pfam" id="PF07589"/>
    </source>
</evidence>
<gene>
    <name evidence="3" type="primary">pepA</name>
    <name evidence="3" type="ORF">GM658_09730</name>
</gene>
<dbReference type="OrthoDB" id="8771723at2"/>
<keyword evidence="1" id="KW-0732">Signal</keyword>